<comment type="caution">
    <text evidence="5">The sequence shown here is derived from an EMBL/GenBank/DDBJ whole genome shotgun (WGS) entry which is preliminary data.</text>
</comment>
<keyword evidence="3" id="KW-0687">Ribonucleoprotein</keyword>
<evidence type="ECO:0008006" key="7">
    <source>
        <dbReference type="Google" id="ProtNLM"/>
    </source>
</evidence>
<dbReference type="Gene3D" id="3.30.420.80">
    <property type="entry name" value="Ribosomal protein S11"/>
    <property type="match status" value="1"/>
</dbReference>
<reference evidence="5" key="1">
    <citation type="journal article" date="2020" name="Fungal Divers.">
        <title>Resolving the Mortierellaceae phylogeny through synthesis of multi-gene phylogenetics and phylogenomics.</title>
        <authorList>
            <person name="Vandepol N."/>
            <person name="Liber J."/>
            <person name="Desiro A."/>
            <person name="Na H."/>
            <person name="Kennedy M."/>
            <person name="Barry K."/>
            <person name="Grigoriev I.V."/>
            <person name="Miller A.N."/>
            <person name="O'Donnell K."/>
            <person name="Stajich J.E."/>
            <person name="Bonito G."/>
        </authorList>
    </citation>
    <scope>NUCLEOTIDE SEQUENCE</scope>
    <source>
        <strain evidence="5">REB-010B</strain>
    </source>
</reference>
<dbReference type="SUPFAM" id="SSF53137">
    <property type="entry name" value="Translational machinery components"/>
    <property type="match status" value="1"/>
</dbReference>
<evidence type="ECO:0000313" key="5">
    <source>
        <dbReference type="EMBL" id="KAG0329187.1"/>
    </source>
</evidence>
<evidence type="ECO:0000256" key="1">
    <source>
        <dbReference type="ARBA" id="ARBA00006194"/>
    </source>
</evidence>
<keyword evidence="2" id="KW-0689">Ribosomal protein</keyword>
<dbReference type="OrthoDB" id="1654884at2759"/>
<dbReference type="Pfam" id="PF00411">
    <property type="entry name" value="Ribosomal_S11"/>
    <property type="match status" value="1"/>
</dbReference>
<dbReference type="PANTHER" id="PTHR11759">
    <property type="entry name" value="40S RIBOSOMAL PROTEIN S14/30S RIBOSOMAL PROTEIN S11"/>
    <property type="match status" value="1"/>
</dbReference>
<evidence type="ECO:0000313" key="6">
    <source>
        <dbReference type="Proteomes" id="UP000738325"/>
    </source>
</evidence>
<keyword evidence="6" id="KW-1185">Reference proteome</keyword>
<protein>
    <recommendedName>
        <fullName evidence="7">Ribosomal protein S11</fullName>
    </recommendedName>
</protein>
<dbReference type="AlphaFoldDB" id="A0A9P6RXW8"/>
<dbReference type="EMBL" id="JAAAIP010000020">
    <property type="protein sequence ID" value="KAG0329187.1"/>
    <property type="molecule type" value="Genomic_DNA"/>
</dbReference>
<gene>
    <name evidence="5" type="ORF">BGZ99_003077</name>
</gene>
<dbReference type="GO" id="GO:0006412">
    <property type="term" value="P:translation"/>
    <property type="evidence" value="ECO:0007669"/>
    <property type="project" value="InterPro"/>
</dbReference>
<dbReference type="GO" id="GO:0003735">
    <property type="term" value="F:structural constituent of ribosome"/>
    <property type="evidence" value="ECO:0007669"/>
    <property type="project" value="InterPro"/>
</dbReference>
<comment type="similarity">
    <text evidence="1">Belongs to the universal ribosomal protein uS11 family.</text>
</comment>
<proteinExistence type="inferred from homology"/>
<accession>A0A9P6RXW8</accession>
<dbReference type="GO" id="GO:1990904">
    <property type="term" value="C:ribonucleoprotein complex"/>
    <property type="evidence" value="ECO:0007669"/>
    <property type="project" value="UniProtKB-KW"/>
</dbReference>
<evidence type="ECO:0000256" key="3">
    <source>
        <dbReference type="ARBA" id="ARBA00023274"/>
    </source>
</evidence>
<organism evidence="5 6">
    <name type="scientific">Dissophora globulifera</name>
    <dbReference type="NCBI Taxonomy" id="979702"/>
    <lineage>
        <taxon>Eukaryota</taxon>
        <taxon>Fungi</taxon>
        <taxon>Fungi incertae sedis</taxon>
        <taxon>Mucoromycota</taxon>
        <taxon>Mortierellomycotina</taxon>
        <taxon>Mortierellomycetes</taxon>
        <taxon>Mortierellales</taxon>
        <taxon>Mortierellaceae</taxon>
        <taxon>Dissophora</taxon>
    </lineage>
</organism>
<dbReference type="GO" id="GO:0005840">
    <property type="term" value="C:ribosome"/>
    <property type="evidence" value="ECO:0007669"/>
    <property type="project" value="UniProtKB-KW"/>
</dbReference>
<evidence type="ECO:0000256" key="4">
    <source>
        <dbReference type="SAM" id="MobiDB-lite"/>
    </source>
</evidence>
<dbReference type="InterPro" id="IPR036967">
    <property type="entry name" value="Ribosomal_uS11_sf"/>
</dbReference>
<dbReference type="Proteomes" id="UP000738325">
    <property type="component" value="Unassembled WGS sequence"/>
</dbReference>
<name>A0A9P6RXW8_9FUNG</name>
<dbReference type="InterPro" id="IPR001971">
    <property type="entry name" value="Ribosomal_uS11"/>
</dbReference>
<sequence length="207" mass="22933">MAPELRIIITRFLCVDFFKRRYYSSRKDSGEKESNTTNSESDDSSKPEGAEALMSILSSSPTTVSSDSTASASSKENNAVLILETFTKVTDRQQQATSCTANFLKSKMFLGGPGSTNAFLVQDLRASRRRRAQDPKLDNQAMAKLIEKVEEKNVQIQTLHVLMKGLGPGRYSAIEAICAKTNSDIKRISDTTAIPFNECRPPKSRRL</sequence>
<feature type="region of interest" description="Disordered" evidence="4">
    <location>
        <begin position="28"/>
        <end position="49"/>
    </location>
</feature>
<dbReference type="HAMAP" id="MF_01310">
    <property type="entry name" value="Ribosomal_uS11"/>
    <property type="match status" value="1"/>
</dbReference>
<evidence type="ECO:0000256" key="2">
    <source>
        <dbReference type="ARBA" id="ARBA00022980"/>
    </source>
</evidence>